<evidence type="ECO:0000313" key="2">
    <source>
        <dbReference type="Proteomes" id="UP000002072"/>
    </source>
</evidence>
<dbReference type="RefSeq" id="WP_012858909.1">
    <property type="nucleotide sequence ID" value="NC_013515.1"/>
</dbReference>
<dbReference type="HOGENOM" id="CLU_2371571_0_0_0"/>
<protein>
    <submittedName>
        <fullName evidence="1">Uncharacterized protein</fullName>
    </submittedName>
</protein>
<dbReference type="AlphaFoldDB" id="D1AYI4"/>
<dbReference type="Proteomes" id="UP000002072">
    <property type="component" value="Chromosome"/>
</dbReference>
<reference evidence="1 2" key="1">
    <citation type="journal article" date="2009" name="Stand. Genomic Sci.">
        <title>Complete genome sequence of Streptobacillus moniliformis type strain (9901T).</title>
        <authorList>
            <person name="Nolan M."/>
            <person name="Gronow S."/>
            <person name="Lapidus A."/>
            <person name="Ivanova N."/>
            <person name="Copeland A."/>
            <person name="Lucas S."/>
            <person name="Del Rio T.G."/>
            <person name="Chen F."/>
            <person name="Tice H."/>
            <person name="Pitluck S."/>
            <person name="Cheng J.F."/>
            <person name="Sims D."/>
            <person name="Meincke L."/>
            <person name="Bruce D."/>
            <person name="Goodwin L."/>
            <person name="Brettin T."/>
            <person name="Han C."/>
            <person name="Detter J.C."/>
            <person name="Ovchinikova G."/>
            <person name="Pati A."/>
            <person name="Mavromatis K."/>
            <person name="Mikhailova N."/>
            <person name="Chen A."/>
            <person name="Palaniappan K."/>
            <person name="Land M."/>
            <person name="Hauser L."/>
            <person name="Chang Y.J."/>
            <person name="Jeffries C.D."/>
            <person name="Rohde M."/>
            <person name="Sproer C."/>
            <person name="Goker M."/>
            <person name="Bristow J."/>
            <person name="Eisen J.A."/>
            <person name="Markowitz V."/>
            <person name="Hugenholtz P."/>
            <person name="Kyrpides N.C."/>
            <person name="Klenk H.P."/>
            <person name="Chain P."/>
        </authorList>
    </citation>
    <scope>NUCLEOTIDE SEQUENCE [LARGE SCALE GENOMIC DNA]</scope>
    <source>
        <strain evidence="2">ATCC 14647 / DSM 12112 / NCTC 10651 / 9901</strain>
    </source>
</reference>
<keyword evidence="2" id="KW-1185">Reference proteome</keyword>
<dbReference type="STRING" id="519441.Smon_0893"/>
<dbReference type="KEGG" id="smf:Smon_0893"/>
<evidence type="ECO:0000313" key="1">
    <source>
        <dbReference type="EMBL" id="ACZ01360.1"/>
    </source>
</evidence>
<name>D1AYI4_STRM9</name>
<dbReference type="GeneID" id="29672912"/>
<gene>
    <name evidence="1" type="ordered locus">Smon_0893</name>
</gene>
<organism evidence="1 2">
    <name type="scientific">Streptobacillus moniliformis (strain ATCC 14647 / DSM 12112 / NCTC 10651 / 9901)</name>
    <dbReference type="NCBI Taxonomy" id="519441"/>
    <lineage>
        <taxon>Bacteria</taxon>
        <taxon>Fusobacteriati</taxon>
        <taxon>Fusobacteriota</taxon>
        <taxon>Fusobacteriia</taxon>
        <taxon>Fusobacteriales</taxon>
        <taxon>Leptotrichiaceae</taxon>
        <taxon>Streptobacillus</taxon>
    </lineage>
</organism>
<proteinExistence type="predicted"/>
<dbReference type="OrthoDB" id="10004926at2"/>
<dbReference type="EMBL" id="CP001779">
    <property type="protein sequence ID" value="ACZ01360.1"/>
    <property type="molecule type" value="Genomic_DNA"/>
</dbReference>
<sequence length="95" mass="11566">MKMNAKIREYEKKLKETLYKLKENLIDHFKKVIDKYPIHSFCSEKDIENLIKNIYEQRNEETIIIEMKFDNETKNTKKINNKKENEVSENIEVVE</sequence>
<accession>D1AYI4</accession>